<comment type="caution">
    <text evidence="6">The sequence shown here is derived from an EMBL/GenBank/DDBJ whole genome shotgun (WGS) entry which is preliminary data.</text>
</comment>
<feature type="transmembrane region" description="Helical" evidence="5">
    <location>
        <begin position="230"/>
        <end position="249"/>
    </location>
</feature>
<evidence type="ECO:0000256" key="1">
    <source>
        <dbReference type="ARBA" id="ARBA00004141"/>
    </source>
</evidence>
<keyword evidence="2 5" id="KW-0812">Transmembrane</keyword>
<accession>A0A8J8FF52</accession>
<dbReference type="PANTHER" id="PTHR11785:SF512">
    <property type="entry name" value="SOBREMESA, ISOFORM B"/>
    <property type="match status" value="1"/>
</dbReference>
<feature type="transmembrane region" description="Helical" evidence="5">
    <location>
        <begin position="350"/>
        <end position="372"/>
    </location>
</feature>
<dbReference type="GO" id="GO:0016020">
    <property type="term" value="C:membrane"/>
    <property type="evidence" value="ECO:0007669"/>
    <property type="project" value="UniProtKB-SubCell"/>
</dbReference>
<name>A0A8J8FF52_9BACT</name>
<dbReference type="RefSeq" id="WP_171607388.1">
    <property type="nucleotide sequence ID" value="NZ_WHPF01000005.1"/>
</dbReference>
<dbReference type="InterPro" id="IPR050598">
    <property type="entry name" value="AminoAcid_Transporter"/>
</dbReference>
<feature type="transmembrane region" description="Helical" evidence="5">
    <location>
        <begin position="7"/>
        <end position="27"/>
    </location>
</feature>
<keyword evidence="7" id="KW-1185">Reference proteome</keyword>
<feature type="transmembrane region" description="Helical" evidence="5">
    <location>
        <begin position="122"/>
        <end position="140"/>
    </location>
</feature>
<dbReference type="Proteomes" id="UP000598971">
    <property type="component" value="Unassembled WGS sequence"/>
</dbReference>
<dbReference type="PANTHER" id="PTHR11785">
    <property type="entry name" value="AMINO ACID TRANSPORTER"/>
    <property type="match status" value="1"/>
</dbReference>
<keyword evidence="4 5" id="KW-0472">Membrane</keyword>
<feature type="transmembrane region" description="Helical" evidence="5">
    <location>
        <begin position="191"/>
        <end position="209"/>
    </location>
</feature>
<reference evidence="6" key="1">
    <citation type="submission" date="2019-10" db="EMBL/GenBank/DDBJ databases">
        <title>Draft genome sequence of Panacibacter sp. KCS-6.</title>
        <authorList>
            <person name="Yim K.J."/>
        </authorList>
    </citation>
    <scope>NUCLEOTIDE SEQUENCE</scope>
    <source>
        <strain evidence="6">KCS-6</strain>
    </source>
</reference>
<dbReference type="Pfam" id="PF13520">
    <property type="entry name" value="AA_permease_2"/>
    <property type="match status" value="1"/>
</dbReference>
<proteinExistence type="predicted"/>
<dbReference type="EMBL" id="WHPF01000005">
    <property type="protein sequence ID" value="NNV55462.1"/>
    <property type="molecule type" value="Genomic_DNA"/>
</dbReference>
<feature type="transmembrane region" description="Helical" evidence="5">
    <location>
        <begin position="82"/>
        <end position="110"/>
    </location>
</feature>
<feature type="transmembrane region" description="Helical" evidence="5">
    <location>
        <begin position="279"/>
        <end position="296"/>
    </location>
</feature>
<feature type="transmembrane region" description="Helical" evidence="5">
    <location>
        <begin position="152"/>
        <end position="171"/>
    </location>
</feature>
<keyword evidence="3 5" id="KW-1133">Transmembrane helix</keyword>
<dbReference type="InterPro" id="IPR002293">
    <property type="entry name" value="AA/rel_permease1"/>
</dbReference>
<evidence type="ECO:0000313" key="6">
    <source>
        <dbReference type="EMBL" id="NNV55462.1"/>
    </source>
</evidence>
<gene>
    <name evidence="6" type="ORF">GD597_08340</name>
</gene>
<dbReference type="GO" id="GO:0015179">
    <property type="term" value="F:L-amino acid transmembrane transporter activity"/>
    <property type="evidence" value="ECO:0007669"/>
    <property type="project" value="TreeGrafter"/>
</dbReference>
<feature type="transmembrane region" description="Helical" evidence="5">
    <location>
        <begin position="392"/>
        <end position="410"/>
    </location>
</feature>
<dbReference type="PIRSF" id="PIRSF006060">
    <property type="entry name" value="AA_transporter"/>
    <property type="match status" value="1"/>
</dbReference>
<feature type="transmembrane region" description="Helical" evidence="5">
    <location>
        <begin position="325"/>
        <end position="344"/>
    </location>
</feature>
<evidence type="ECO:0000256" key="3">
    <source>
        <dbReference type="ARBA" id="ARBA00022989"/>
    </source>
</evidence>
<sequence>MKQKLSRFDFTMIVVGLVIGMGIFRTASTSAKAANDPNIFFIAWLVGGFIALCGALTYAEIGSRYPVTGGYYRIFSYAYHPSIAFSINCIILISNAASLSGVALIGSGYISQVIFNQPPSDNVISLIAVSAILVFYGVNLMGLKMSAKTQNVLMLIKISMILMLIAALLIPSTHYKGPIDTTGKPVEFIDYIKALGLALVSVSFTYGGYQQTINFGNEVATPSKNIPKGIFMGIIIIIGLYLLVNYSYYTVLGFDDLRNKNEIAKIVATKLFGEAGGNVFSALLFLSVLAYVNVLLMSNPRVMFAMSEDGVLPKVFQKKSAKRDVMVVSLTVFAAMCIVILQFAKTFDEILSFTIFLDCFGMATSAGAIFMLRKRTKHLDGTGIYAMKMYPLLPIIFILAYTFVGISIAIDKPDTAITGIIVLAAFMLIYFITKKLNNGKNVQVSDTTEA</sequence>
<organism evidence="6 7">
    <name type="scientific">Limnovirga soli</name>
    <dbReference type="NCBI Taxonomy" id="2656915"/>
    <lineage>
        <taxon>Bacteria</taxon>
        <taxon>Pseudomonadati</taxon>
        <taxon>Bacteroidota</taxon>
        <taxon>Chitinophagia</taxon>
        <taxon>Chitinophagales</taxon>
        <taxon>Chitinophagaceae</taxon>
        <taxon>Limnovirga</taxon>
    </lineage>
</organism>
<feature type="transmembrane region" description="Helical" evidence="5">
    <location>
        <begin position="39"/>
        <end position="61"/>
    </location>
</feature>
<evidence type="ECO:0000256" key="4">
    <source>
        <dbReference type="ARBA" id="ARBA00023136"/>
    </source>
</evidence>
<evidence type="ECO:0000256" key="5">
    <source>
        <dbReference type="SAM" id="Phobius"/>
    </source>
</evidence>
<comment type="subcellular location">
    <subcellularLocation>
        <location evidence="1">Membrane</location>
        <topology evidence="1">Multi-pass membrane protein</topology>
    </subcellularLocation>
</comment>
<protein>
    <submittedName>
        <fullName evidence="6">Amino acid permease</fullName>
    </submittedName>
</protein>
<dbReference type="Gene3D" id="1.20.1740.10">
    <property type="entry name" value="Amino acid/polyamine transporter I"/>
    <property type="match status" value="1"/>
</dbReference>
<feature type="transmembrane region" description="Helical" evidence="5">
    <location>
        <begin position="416"/>
        <end position="433"/>
    </location>
</feature>
<evidence type="ECO:0000256" key="2">
    <source>
        <dbReference type="ARBA" id="ARBA00022692"/>
    </source>
</evidence>
<evidence type="ECO:0000313" key="7">
    <source>
        <dbReference type="Proteomes" id="UP000598971"/>
    </source>
</evidence>
<dbReference type="AlphaFoldDB" id="A0A8J8FF52"/>